<organism evidence="1 2">
    <name type="scientific">Boeremia exigua</name>
    <dbReference type="NCBI Taxonomy" id="749465"/>
    <lineage>
        <taxon>Eukaryota</taxon>
        <taxon>Fungi</taxon>
        <taxon>Dikarya</taxon>
        <taxon>Ascomycota</taxon>
        <taxon>Pezizomycotina</taxon>
        <taxon>Dothideomycetes</taxon>
        <taxon>Pleosporomycetidae</taxon>
        <taxon>Pleosporales</taxon>
        <taxon>Pleosporineae</taxon>
        <taxon>Didymellaceae</taxon>
        <taxon>Boeremia</taxon>
    </lineage>
</organism>
<gene>
    <name evidence="1" type="ORF">OPT61_g3383</name>
</gene>
<sequence length="1042" mass="115752">MTPSKKWIVNAFVEMCSGHQSPGLWRHPDDHSHEFGDVEHWVELAKLLEEAKFHGIFIADVLGGYDVYNGNLDAAKISGAQWPVNEPLSIVSAMAAATKSIGFGVTVSTTYEQPYHLARRLSTVDHLSKGRLGWNIVTSYLDSAARNMGFKEQVAHDERYAQADEYVKVMYKLFESSWRDDAVVLDREKGVYTVPDRVREINHNGKYFTVPGPHICQPSPQRTPLLLQAGTSKSGKQFAAQSAEAIFVSAFSPTVPAKSIAEIRELAATQHGRDPSNIKVLALVTPIIGRTEEEAQAKLADYRKYASLDGALALFCGWTGIDLGKYGDDEELRQVESNAVRSTVEAYAKFSPGTSKWTKHTVAEHVSIGGNGPIIVGTPSQVADGLQTWVDEADVDGFNFAYVLFPQSFKDIIELLIPELKARGLFWEDYAVPGGTYRENFYGIAGQKGPLDEHIASKYRWKAGVDAKDHVIPDGRKFITACIDDPIISKDQHARFPNYARALHRVNKPRIPWYRHANSHSLVTRRLASYRNMPQVNPGFYTIVSTDLLLNDLESSSGKEDLIDEYEAQTLFLASFLAMADKVIEPHTEQAQDVEITKPVSRFTRWYRSPLFNVVVVGLISFTQPGIWNALNNVGAGGQQEPYLVNGANSLTFGIMVFGCSIFAILANKFGLKNVLILGTLGYAPYSASLYVNNRYGTEWFVLLGGATCGIAASALWASEGAIALGYADIKDRGKFTGIWLGLRELGQLIGSSVQLSLNYKSGQRGKVGYTTYIVLIALQCLGLPLALLISPPQKVIHRDGRKVPDPTKNKAVMKEVSRWWALLKDRRFYLLIPVMIGFNWNSTYQGIYLTKYFSVRSRTLGALTSGVAASIANILWGWFYDTRWFSRPALAKGTWAFFSVLMLALFGWQVANEKLYSEAVPKVTLDWDLPGFGRGFAVNVLFRFMNESHYMFVYWILGAFFDDIETLTLAVGLLRSFESVGSCLAFGIGAAKIKPMINLIIALVMFCVTIPSTFAATFLVPERPVDERKALSDDESLDSRK</sequence>
<evidence type="ECO:0000313" key="1">
    <source>
        <dbReference type="EMBL" id="KAJ8114829.1"/>
    </source>
</evidence>
<reference evidence="1" key="1">
    <citation type="submission" date="2022-11" db="EMBL/GenBank/DDBJ databases">
        <title>Genome Sequence of Boeremia exigua.</title>
        <authorList>
            <person name="Buettner E."/>
        </authorList>
    </citation>
    <scope>NUCLEOTIDE SEQUENCE</scope>
    <source>
        <strain evidence="1">CU02</strain>
    </source>
</reference>
<proteinExistence type="predicted"/>
<evidence type="ECO:0000313" key="2">
    <source>
        <dbReference type="Proteomes" id="UP001153331"/>
    </source>
</evidence>
<comment type="caution">
    <text evidence="1">The sequence shown here is derived from an EMBL/GenBank/DDBJ whole genome shotgun (WGS) entry which is preliminary data.</text>
</comment>
<protein>
    <submittedName>
        <fullName evidence="1">Uncharacterized protein</fullName>
    </submittedName>
</protein>
<dbReference type="EMBL" id="JAPHNI010000172">
    <property type="protein sequence ID" value="KAJ8114829.1"/>
    <property type="molecule type" value="Genomic_DNA"/>
</dbReference>
<dbReference type="Proteomes" id="UP001153331">
    <property type="component" value="Unassembled WGS sequence"/>
</dbReference>
<name>A0ACC2IHZ1_9PLEO</name>
<accession>A0ACC2IHZ1</accession>
<keyword evidence="2" id="KW-1185">Reference proteome</keyword>